<keyword evidence="3" id="KW-0472">Membrane</keyword>
<dbReference type="RefSeq" id="WP_266150457.1">
    <property type="nucleotide sequence ID" value="NZ_CP064028.1"/>
</dbReference>
<dbReference type="InterPro" id="IPR016032">
    <property type="entry name" value="Sig_transdc_resp-reg_C-effctor"/>
</dbReference>
<comment type="caution">
    <text evidence="5">The sequence shown here is derived from an EMBL/GenBank/DDBJ whole genome shotgun (WGS) entry which is preliminary data.</text>
</comment>
<evidence type="ECO:0000256" key="2">
    <source>
        <dbReference type="PROSITE-ProRule" id="PRU01091"/>
    </source>
</evidence>
<keyword evidence="3" id="KW-1133">Transmembrane helix</keyword>
<dbReference type="Pfam" id="PF00486">
    <property type="entry name" value="Trans_reg_C"/>
    <property type="match status" value="1"/>
</dbReference>
<sequence>MAQSQADSGWIYQCDDIVVEPRAHRLERAGAPIAVEPKAYVVLTTLLQQAGHVVSKDDLLDAAWGHRHVTPGVLSRAISQLRRALGDCVADPQYIATVHSLGYRFIGEVRRIPIPAAPIEAPNGHAVGESPAGIEIREVPATPAPNFKRKPRFSRMLARWLPAAITLAIIAAMLAAMSMGFPPHDHLSLPSTGPRPALVVMPYAHASDPRFLHPRHWPRYHRTATGYLSPRGDEPSQALAPGYLTLRPEQAPAAQD</sequence>
<protein>
    <submittedName>
        <fullName evidence="5">Transcriptional regulator</fullName>
    </submittedName>
</protein>
<dbReference type="Proteomes" id="UP001595961">
    <property type="component" value="Unassembled WGS sequence"/>
</dbReference>
<reference evidence="6" key="1">
    <citation type="journal article" date="2019" name="Int. J. Syst. Evol. Microbiol.">
        <title>The Global Catalogue of Microorganisms (GCM) 10K type strain sequencing project: providing services to taxonomists for standard genome sequencing and annotation.</title>
        <authorList>
            <consortium name="The Broad Institute Genomics Platform"/>
            <consortium name="The Broad Institute Genome Sequencing Center for Infectious Disease"/>
            <person name="Wu L."/>
            <person name="Ma J."/>
        </authorList>
    </citation>
    <scope>NUCLEOTIDE SEQUENCE [LARGE SCALE GENOMIC DNA]</scope>
    <source>
        <strain evidence="6">CCM 4481</strain>
    </source>
</reference>
<dbReference type="SMART" id="SM00862">
    <property type="entry name" value="Trans_reg_C"/>
    <property type="match status" value="1"/>
</dbReference>
<feature type="transmembrane region" description="Helical" evidence="3">
    <location>
        <begin position="157"/>
        <end position="181"/>
    </location>
</feature>
<evidence type="ECO:0000256" key="1">
    <source>
        <dbReference type="ARBA" id="ARBA00023125"/>
    </source>
</evidence>
<name>A0ABV9BYD5_9GAMM</name>
<evidence type="ECO:0000313" key="5">
    <source>
        <dbReference type="EMBL" id="MFC4525734.1"/>
    </source>
</evidence>
<keyword evidence="6" id="KW-1185">Reference proteome</keyword>
<accession>A0ABV9BYD5</accession>
<feature type="domain" description="OmpR/PhoB-type" evidence="4">
    <location>
        <begin position="9"/>
        <end position="107"/>
    </location>
</feature>
<feature type="DNA-binding region" description="OmpR/PhoB-type" evidence="2">
    <location>
        <begin position="9"/>
        <end position="107"/>
    </location>
</feature>
<dbReference type="EMBL" id="JBHSGA010000008">
    <property type="protein sequence ID" value="MFC4525734.1"/>
    <property type="molecule type" value="Genomic_DNA"/>
</dbReference>
<dbReference type="PROSITE" id="PS51755">
    <property type="entry name" value="OMPR_PHOB"/>
    <property type="match status" value="1"/>
</dbReference>
<dbReference type="SUPFAM" id="SSF46894">
    <property type="entry name" value="C-terminal effector domain of the bipartite response regulators"/>
    <property type="match status" value="1"/>
</dbReference>
<evidence type="ECO:0000313" key="6">
    <source>
        <dbReference type="Proteomes" id="UP001595961"/>
    </source>
</evidence>
<evidence type="ECO:0000259" key="4">
    <source>
        <dbReference type="PROSITE" id="PS51755"/>
    </source>
</evidence>
<dbReference type="InterPro" id="IPR001867">
    <property type="entry name" value="OmpR/PhoB-type_DNA-bd"/>
</dbReference>
<dbReference type="InterPro" id="IPR036388">
    <property type="entry name" value="WH-like_DNA-bd_sf"/>
</dbReference>
<organism evidence="5 6">
    <name type="scientific">Dyella halodurans</name>
    <dbReference type="NCBI Taxonomy" id="1920171"/>
    <lineage>
        <taxon>Bacteria</taxon>
        <taxon>Pseudomonadati</taxon>
        <taxon>Pseudomonadota</taxon>
        <taxon>Gammaproteobacteria</taxon>
        <taxon>Lysobacterales</taxon>
        <taxon>Rhodanobacteraceae</taxon>
        <taxon>Dyella</taxon>
    </lineage>
</organism>
<dbReference type="CDD" id="cd00383">
    <property type="entry name" value="trans_reg_C"/>
    <property type="match status" value="1"/>
</dbReference>
<evidence type="ECO:0000256" key="3">
    <source>
        <dbReference type="SAM" id="Phobius"/>
    </source>
</evidence>
<keyword evidence="1 2" id="KW-0238">DNA-binding</keyword>
<dbReference type="Gene3D" id="1.10.10.10">
    <property type="entry name" value="Winged helix-like DNA-binding domain superfamily/Winged helix DNA-binding domain"/>
    <property type="match status" value="1"/>
</dbReference>
<keyword evidence="3" id="KW-0812">Transmembrane</keyword>
<gene>
    <name evidence="5" type="ORF">ACFO5W_03720</name>
</gene>
<proteinExistence type="predicted"/>